<dbReference type="SUPFAM" id="SSF56176">
    <property type="entry name" value="FAD-binding/transporter-associated domain-like"/>
    <property type="match status" value="1"/>
</dbReference>
<dbReference type="Proteomes" id="UP000053573">
    <property type="component" value="Unassembled WGS sequence"/>
</dbReference>
<reference evidence="8" key="1">
    <citation type="journal article" date="2015" name="PLoS Genet.">
        <title>The dynamic genome and transcriptome of the human fungal pathogen Blastomyces and close relative Emmonsia.</title>
        <authorList>
            <person name="Munoz J.F."/>
            <person name="Gauthier G.M."/>
            <person name="Desjardins C.A."/>
            <person name="Gallo J.E."/>
            <person name="Holder J."/>
            <person name="Sullivan T.D."/>
            <person name="Marty A.J."/>
            <person name="Carmen J.C."/>
            <person name="Chen Z."/>
            <person name="Ding L."/>
            <person name="Gujja S."/>
            <person name="Magrini V."/>
            <person name="Misas E."/>
            <person name="Mitreva M."/>
            <person name="Priest M."/>
            <person name="Saif S."/>
            <person name="Whiston E.A."/>
            <person name="Young S."/>
            <person name="Zeng Q."/>
            <person name="Goldman W.E."/>
            <person name="Mardis E.R."/>
            <person name="Taylor J.W."/>
            <person name="McEwen J.G."/>
            <person name="Clay O.K."/>
            <person name="Klein B.S."/>
            <person name="Cuomo C.A."/>
        </authorList>
    </citation>
    <scope>NUCLEOTIDE SEQUENCE [LARGE SCALE GENOMIC DNA]</scope>
    <source>
        <strain evidence="8">UAMH 139</strain>
    </source>
</reference>
<dbReference type="Gene3D" id="3.30.43.10">
    <property type="entry name" value="Uridine Diphospho-n-acetylenolpyruvylglucosamine Reductase, domain 2"/>
    <property type="match status" value="1"/>
</dbReference>
<dbReference type="Gene3D" id="3.40.462.20">
    <property type="match status" value="1"/>
</dbReference>
<sequence length="445" mass="49239">MPLSVVWRHSAKPDTYEEARTQRLFNRDIPKRYPLAIAFAKTESDIVDAVKLAIENECRVSILSGGHSFPAWSVRDDAMLLDLGNYSNTSFDEETGVVSVSPSTTGQALNEYLTARGRMFQVGHCPDVGIGGFLLAGGMGWNCNNWGWSCEKILAIDVVTASGALIRADARQNSDLFWAARGAGPGFPGVVTRLHLQTRPAVKEVRLSRYVYAMKDYHAAFSWILKVPFTPDDGIEAIAIASYPPGEEEPCLTIALFGFGDDKHTVEQALQKAEDSRPPGALTYSVCTETSLSELLESKANAYPHGHRYYVDNAYLKNDADVVSVLEQAFTTLPTKTSQVFWTGMKPCSRRQLPDMALSLQSDHFFALYGIWSHESEDSTCKDWAGVVMKGIEPHSVGAYVGEFDFQERRSEVWGIEQTKRLAEIQRRWDADARICGCLGLDGAS</sequence>
<dbReference type="Gene3D" id="3.30.465.10">
    <property type="match status" value="1"/>
</dbReference>
<feature type="domain" description="FAD-binding PCMH-type" evidence="6">
    <location>
        <begin position="30"/>
        <end position="201"/>
    </location>
</feature>
<dbReference type="PROSITE" id="PS00862">
    <property type="entry name" value="OX2_COVAL_FAD"/>
    <property type="match status" value="1"/>
</dbReference>
<proteinExistence type="inferred from homology"/>
<dbReference type="GO" id="GO:0071949">
    <property type="term" value="F:FAD binding"/>
    <property type="evidence" value="ECO:0007669"/>
    <property type="project" value="InterPro"/>
</dbReference>
<dbReference type="InterPro" id="IPR016169">
    <property type="entry name" value="FAD-bd_PCMH_sub2"/>
</dbReference>
<dbReference type="PROSITE" id="PS51387">
    <property type="entry name" value="FAD_PCMH"/>
    <property type="match status" value="1"/>
</dbReference>
<gene>
    <name evidence="7" type="ORF">EMPG_09539</name>
</gene>
<evidence type="ECO:0000256" key="5">
    <source>
        <dbReference type="ARBA" id="ARBA00023002"/>
    </source>
</evidence>
<dbReference type="GO" id="GO:0016491">
    <property type="term" value="F:oxidoreductase activity"/>
    <property type="evidence" value="ECO:0007669"/>
    <property type="project" value="UniProtKB-KW"/>
</dbReference>
<evidence type="ECO:0000256" key="1">
    <source>
        <dbReference type="ARBA" id="ARBA00001974"/>
    </source>
</evidence>
<comment type="similarity">
    <text evidence="2">Belongs to the oxygen-dependent FAD-linked oxidoreductase family.</text>
</comment>
<evidence type="ECO:0000313" key="8">
    <source>
        <dbReference type="Proteomes" id="UP000053573"/>
    </source>
</evidence>
<organism evidence="7 8">
    <name type="scientific">Blastomyces silverae</name>
    <dbReference type="NCBI Taxonomy" id="2060906"/>
    <lineage>
        <taxon>Eukaryota</taxon>
        <taxon>Fungi</taxon>
        <taxon>Dikarya</taxon>
        <taxon>Ascomycota</taxon>
        <taxon>Pezizomycotina</taxon>
        <taxon>Eurotiomycetes</taxon>
        <taxon>Eurotiomycetidae</taxon>
        <taxon>Onygenales</taxon>
        <taxon>Ajellomycetaceae</taxon>
        <taxon>Blastomyces</taxon>
    </lineage>
</organism>
<keyword evidence="8" id="KW-1185">Reference proteome</keyword>
<evidence type="ECO:0000259" key="6">
    <source>
        <dbReference type="PROSITE" id="PS51387"/>
    </source>
</evidence>
<protein>
    <recommendedName>
        <fullName evidence="6">FAD-binding PCMH-type domain-containing protein</fullName>
    </recommendedName>
</protein>
<comment type="caution">
    <text evidence="7">The sequence shown here is derived from an EMBL/GenBank/DDBJ whole genome shotgun (WGS) entry which is preliminary data.</text>
</comment>
<keyword evidence="5" id="KW-0560">Oxidoreductase</keyword>
<dbReference type="STRING" id="2060906.A0A0H1BLJ2"/>
<dbReference type="InterPro" id="IPR036318">
    <property type="entry name" value="FAD-bd_PCMH-like_sf"/>
</dbReference>
<evidence type="ECO:0000313" key="7">
    <source>
        <dbReference type="EMBL" id="KLJ12374.1"/>
    </source>
</evidence>
<name>A0A0H1BLJ2_9EURO</name>
<dbReference type="InterPro" id="IPR016167">
    <property type="entry name" value="FAD-bd_PCMH_sub1"/>
</dbReference>
<dbReference type="InterPro" id="IPR006094">
    <property type="entry name" value="Oxid_FAD_bind_N"/>
</dbReference>
<dbReference type="InterPro" id="IPR050416">
    <property type="entry name" value="FAD-linked_Oxidoreductase"/>
</dbReference>
<dbReference type="PANTHER" id="PTHR42973">
    <property type="entry name" value="BINDING OXIDOREDUCTASE, PUTATIVE (AFU_ORTHOLOGUE AFUA_1G17690)-RELATED"/>
    <property type="match status" value="1"/>
</dbReference>
<dbReference type="InterPro" id="IPR006093">
    <property type="entry name" value="Oxy_OxRdtase_FAD_BS"/>
</dbReference>
<dbReference type="InterPro" id="IPR016166">
    <property type="entry name" value="FAD-bd_PCMH"/>
</dbReference>
<dbReference type="EMBL" id="LDEV01000968">
    <property type="protein sequence ID" value="KLJ12374.1"/>
    <property type="molecule type" value="Genomic_DNA"/>
</dbReference>
<evidence type="ECO:0000256" key="2">
    <source>
        <dbReference type="ARBA" id="ARBA00005466"/>
    </source>
</evidence>
<keyword evidence="3" id="KW-0285">Flavoprotein</keyword>
<dbReference type="OrthoDB" id="415825at2759"/>
<accession>A0A0H1BLJ2</accession>
<evidence type="ECO:0000256" key="4">
    <source>
        <dbReference type="ARBA" id="ARBA00022827"/>
    </source>
</evidence>
<dbReference type="PANTHER" id="PTHR42973:SF39">
    <property type="entry name" value="FAD-BINDING PCMH-TYPE DOMAIN-CONTAINING PROTEIN"/>
    <property type="match status" value="1"/>
</dbReference>
<dbReference type="Pfam" id="PF01565">
    <property type="entry name" value="FAD_binding_4"/>
    <property type="match status" value="1"/>
</dbReference>
<comment type="cofactor">
    <cofactor evidence="1">
        <name>FAD</name>
        <dbReference type="ChEBI" id="CHEBI:57692"/>
    </cofactor>
</comment>
<evidence type="ECO:0000256" key="3">
    <source>
        <dbReference type="ARBA" id="ARBA00022630"/>
    </source>
</evidence>
<dbReference type="AlphaFoldDB" id="A0A0H1BLJ2"/>
<keyword evidence="4" id="KW-0274">FAD</keyword>